<dbReference type="AlphaFoldDB" id="A0A7G9T7T7"/>
<dbReference type="GeneID" id="81471148"/>
<accession>A0A7G9T7T7</accession>
<feature type="transmembrane region" description="Helical" evidence="1">
    <location>
        <begin position="145"/>
        <end position="163"/>
    </location>
</feature>
<reference evidence="2 3" key="1">
    <citation type="submission" date="2020-08" db="EMBL/GenBank/DDBJ databases">
        <title>Streptomycin Non-resistant strain, P. mexicana.</title>
        <authorList>
            <person name="Ganesh-Kumar S."/>
            <person name="Zhe T."/>
            <person name="Yu Z."/>
            <person name="Min Y."/>
        </authorList>
    </citation>
    <scope>NUCLEOTIDE SEQUENCE [LARGE SCALE GENOMIC DNA]</scope>
    <source>
        <strain evidence="2 3">GTZY2</strain>
    </source>
</reference>
<evidence type="ECO:0000313" key="3">
    <source>
        <dbReference type="Proteomes" id="UP000515838"/>
    </source>
</evidence>
<dbReference type="Proteomes" id="UP000515838">
    <property type="component" value="Chromosome"/>
</dbReference>
<keyword evidence="1" id="KW-0812">Transmembrane</keyword>
<sequence length="214" mass="23498">MPPAPLAVPSRVCATLVGLLSLAALVLQYVLILQLTRDNVGVVLGTVRFLTYFTILSNIAVMLAACAAAAGQPGFFAQARVRGAVALYIGVTGSIYFFILRHLWQPQGAQWWADTGLHYAVPLAYWAWWLACVPHGALRWRDVAGWLLFPLGYVVWVFLRGAWVGEYPYPFIDVAQLGWARVGVNALGVMAVFVVLGLVVVGLDHLLGRRRRPL</sequence>
<protein>
    <submittedName>
        <fullName evidence="2">Pr6Pr family membrane protein</fullName>
    </submittedName>
</protein>
<dbReference type="NCBIfam" id="NF038065">
    <property type="entry name" value="Pr6Pr"/>
    <property type="match status" value="1"/>
</dbReference>
<evidence type="ECO:0000256" key="1">
    <source>
        <dbReference type="SAM" id="Phobius"/>
    </source>
</evidence>
<dbReference type="RefSeq" id="WP_187572028.1">
    <property type="nucleotide sequence ID" value="NZ_CP060731.1"/>
</dbReference>
<keyword evidence="1" id="KW-0472">Membrane</keyword>
<feature type="transmembrane region" description="Helical" evidence="1">
    <location>
        <begin position="116"/>
        <end position="133"/>
    </location>
</feature>
<proteinExistence type="predicted"/>
<gene>
    <name evidence="2" type="ORF">IAE60_09230</name>
</gene>
<evidence type="ECO:0000313" key="2">
    <source>
        <dbReference type="EMBL" id="QNN76162.1"/>
    </source>
</evidence>
<feature type="transmembrane region" description="Helical" evidence="1">
    <location>
        <begin position="12"/>
        <end position="32"/>
    </location>
</feature>
<feature type="transmembrane region" description="Helical" evidence="1">
    <location>
        <begin position="52"/>
        <end position="71"/>
    </location>
</feature>
<feature type="transmembrane region" description="Helical" evidence="1">
    <location>
        <begin position="183"/>
        <end position="203"/>
    </location>
</feature>
<name>A0A7G9T7T7_PSEMX</name>
<dbReference type="EMBL" id="CP060731">
    <property type="protein sequence ID" value="QNN76162.1"/>
    <property type="molecule type" value="Genomic_DNA"/>
</dbReference>
<dbReference type="InterPro" id="IPR049713">
    <property type="entry name" value="Pr6Pr-like"/>
</dbReference>
<feature type="transmembrane region" description="Helical" evidence="1">
    <location>
        <begin position="83"/>
        <end position="104"/>
    </location>
</feature>
<keyword evidence="1" id="KW-1133">Transmembrane helix</keyword>
<organism evidence="2 3">
    <name type="scientific">Pseudoxanthomonas mexicana</name>
    <dbReference type="NCBI Taxonomy" id="128785"/>
    <lineage>
        <taxon>Bacteria</taxon>
        <taxon>Pseudomonadati</taxon>
        <taxon>Pseudomonadota</taxon>
        <taxon>Gammaproteobacteria</taxon>
        <taxon>Lysobacterales</taxon>
        <taxon>Lysobacteraceae</taxon>
        <taxon>Pseudoxanthomonas</taxon>
    </lineage>
</organism>